<name>A0ABU3SAT4_9HYPH</name>
<organism evidence="2 3">
    <name type="scientific">Bosea rubneri</name>
    <dbReference type="NCBI Taxonomy" id="3075434"/>
    <lineage>
        <taxon>Bacteria</taxon>
        <taxon>Pseudomonadati</taxon>
        <taxon>Pseudomonadota</taxon>
        <taxon>Alphaproteobacteria</taxon>
        <taxon>Hyphomicrobiales</taxon>
        <taxon>Boseaceae</taxon>
        <taxon>Bosea</taxon>
    </lineage>
</organism>
<reference evidence="2 3" key="1">
    <citation type="submission" date="2023-09" db="EMBL/GenBank/DDBJ databases">
        <title>Whole genome shotgun sequencing (WGS) of Bosea sp. ZW T0_25, isolated from stored onions (Allium cepa).</title>
        <authorList>
            <person name="Stoll D.A."/>
            <person name="Huch M."/>
        </authorList>
    </citation>
    <scope>NUCLEOTIDE SEQUENCE [LARGE SCALE GENOMIC DNA]</scope>
    <source>
        <strain evidence="2 3">ZW T0_25</strain>
    </source>
</reference>
<proteinExistence type="predicted"/>
<dbReference type="EMBL" id="JAWDID010000030">
    <property type="protein sequence ID" value="MDU0341882.1"/>
    <property type="molecule type" value="Genomic_DNA"/>
</dbReference>
<gene>
    <name evidence="2" type="primary">napE</name>
    <name evidence="2" type="ORF">RKE40_18440</name>
</gene>
<evidence type="ECO:0000256" key="1">
    <source>
        <dbReference type="SAM" id="Phobius"/>
    </source>
</evidence>
<sequence>MSENVSAGTGETRTRRDEILAFIILAVVIWPLIAVGIVGGYGFLVWMSQLVLGPPGPPA</sequence>
<dbReference type="RefSeq" id="WP_316019687.1">
    <property type="nucleotide sequence ID" value="NZ_JAWDID010000030.1"/>
</dbReference>
<dbReference type="NCBIfam" id="TIGR02973">
    <property type="entry name" value="nitrate_rd_NapE"/>
    <property type="match status" value="1"/>
</dbReference>
<evidence type="ECO:0000313" key="2">
    <source>
        <dbReference type="EMBL" id="MDU0341882.1"/>
    </source>
</evidence>
<keyword evidence="1" id="KW-0812">Transmembrane</keyword>
<evidence type="ECO:0000313" key="3">
    <source>
        <dbReference type="Proteomes" id="UP001254257"/>
    </source>
</evidence>
<keyword evidence="1" id="KW-0472">Membrane</keyword>
<dbReference type="Proteomes" id="UP001254257">
    <property type="component" value="Unassembled WGS sequence"/>
</dbReference>
<accession>A0ABU3SAT4</accession>
<keyword evidence="1" id="KW-1133">Transmembrane helix</keyword>
<protein>
    <submittedName>
        <fullName evidence="2">Periplasmic nitrate reductase, NapE protein</fullName>
    </submittedName>
</protein>
<comment type="caution">
    <text evidence="2">The sequence shown here is derived from an EMBL/GenBank/DDBJ whole genome shotgun (WGS) entry which is preliminary data.</text>
</comment>
<dbReference type="InterPro" id="IPR010649">
    <property type="entry name" value="NapE_TorE"/>
</dbReference>
<keyword evidence="3" id="KW-1185">Reference proteome</keyword>
<feature type="transmembrane region" description="Helical" evidence="1">
    <location>
        <begin position="20"/>
        <end position="44"/>
    </location>
</feature>
<dbReference type="Pfam" id="PF06796">
    <property type="entry name" value="NapE"/>
    <property type="match status" value="1"/>
</dbReference>
<dbReference type="InterPro" id="IPR004448">
    <property type="entry name" value="Nitrate_reductase_NapE"/>
</dbReference>